<evidence type="ECO:0000313" key="1">
    <source>
        <dbReference type="EMBL" id="KRY45246.1"/>
    </source>
</evidence>
<gene>
    <name evidence="1" type="ORF">T03_17831</name>
</gene>
<keyword evidence="2" id="KW-1185">Reference proteome</keyword>
<protein>
    <submittedName>
        <fullName evidence="1">Uncharacterized protein</fullName>
    </submittedName>
</protein>
<proteinExistence type="predicted"/>
<accession>A0A0V1C8C5</accession>
<comment type="caution">
    <text evidence="1">The sequence shown here is derived from an EMBL/GenBank/DDBJ whole genome shotgun (WGS) entry which is preliminary data.</text>
</comment>
<dbReference type="EMBL" id="JYDI01000388">
    <property type="protein sequence ID" value="KRY45246.1"/>
    <property type="molecule type" value="Genomic_DNA"/>
</dbReference>
<dbReference type="AlphaFoldDB" id="A0A0V1C8C5"/>
<organism evidence="1 2">
    <name type="scientific">Trichinella britovi</name>
    <name type="common">Parasitic roundworm</name>
    <dbReference type="NCBI Taxonomy" id="45882"/>
    <lineage>
        <taxon>Eukaryota</taxon>
        <taxon>Metazoa</taxon>
        <taxon>Ecdysozoa</taxon>
        <taxon>Nematoda</taxon>
        <taxon>Enoplea</taxon>
        <taxon>Dorylaimia</taxon>
        <taxon>Trichinellida</taxon>
        <taxon>Trichinellidae</taxon>
        <taxon>Trichinella</taxon>
    </lineage>
</organism>
<reference evidence="1 2" key="1">
    <citation type="submission" date="2015-01" db="EMBL/GenBank/DDBJ databases">
        <title>Evolution of Trichinella species and genotypes.</title>
        <authorList>
            <person name="Korhonen P.K."/>
            <person name="Edoardo P."/>
            <person name="Giuseppe L.R."/>
            <person name="Gasser R.B."/>
        </authorList>
    </citation>
    <scope>NUCLEOTIDE SEQUENCE [LARGE SCALE GENOMIC DNA]</scope>
    <source>
        <strain evidence="1">ISS120</strain>
    </source>
</reference>
<dbReference type="Proteomes" id="UP000054653">
    <property type="component" value="Unassembled WGS sequence"/>
</dbReference>
<sequence length="180" mass="20418">MIFYPALSSTFVSTTHRAISEHIQMVIIPEYRGEIDVGGGEVGEEAVSVRYETNRLAGRMKCIIVTANAPWIILPYMRAEYKELKENKVEKMKKNTIHYLNCQITDKKGSQPACKLIVYIMLRFCSYSSLCSISNLPKPTYTAESAVSDFYAFILAIHKANEVRRTNNGAFNAMTDEEEQ</sequence>
<name>A0A0V1C8C5_TRIBR</name>
<evidence type="ECO:0000313" key="2">
    <source>
        <dbReference type="Proteomes" id="UP000054653"/>
    </source>
</evidence>